<proteinExistence type="predicted"/>
<feature type="transmembrane region" description="Helical" evidence="1">
    <location>
        <begin position="115"/>
        <end position="142"/>
    </location>
</feature>
<accession>A0A8J6N3D4</accession>
<gene>
    <name evidence="2" type="primary">vanZ</name>
    <name evidence="2" type="ORF">H8E19_18130</name>
</gene>
<organism evidence="2 3">
    <name type="scientific">Candidatus Desulfacyla euxinica</name>
    <dbReference type="NCBI Taxonomy" id="2841693"/>
    <lineage>
        <taxon>Bacteria</taxon>
        <taxon>Deltaproteobacteria</taxon>
        <taxon>Candidatus Desulfacyla</taxon>
    </lineage>
</organism>
<feature type="transmembrane region" description="Helical" evidence="1">
    <location>
        <begin position="77"/>
        <end position="95"/>
    </location>
</feature>
<dbReference type="NCBIfam" id="NF037970">
    <property type="entry name" value="vanZ_1"/>
    <property type="match status" value="1"/>
</dbReference>
<protein>
    <submittedName>
        <fullName evidence="2">VanZ family protein</fullName>
    </submittedName>
</protein>
<sequence length="305" mass="33729">MMSADFAIHAYRTRLSGIICWAAVALYTAALPYVIFVFQAADRHFPSTITARIPLLIIVFLAVAYTILCIKQKTAARCFVILGVSTFIVFGIMMVEPNCNKHIHIPEYILMTWLLHWALAAGYKGSGLFLLIFICAVMLGFVDELLQGIHPERYYGWLDMIINAASAFIGILMLMGAKRSESGKEWSWAGRFRDYKATLAVILFGAGTAVLMGIRLFDVQLRGAFSTIYPRWLLIGNVVFLASGAAVIICHWHGSHVCAAIAPETHPAPADGLTTVRLWIFPPLAILAAMHALVLWAVVADLNFR</sequence>
<evidence type="ECO:0000256" key="1">
    <source>
        <dbReference type="SAM" id="Phobius"/>
    </source>
</evidence>
<feature type="transmembrane region" description="Helical" evidence="1">
    <location>
        <begin position="229"/>
        <end position="254"/>
    </location>
</feature>
<reference evidence="2 3" key="1">
    <citation type="submission" date="2020-08" db="EMBL/GenBank/DDBJ databases">
        <title>Bridging the membrane lipid divide: bacteria of the FCB group superphylum have the potential to synthesize archaeal ether lipids.</title>
        <authorList>
            <person name="Villanueva L."/>
            <person name="Von Meijenfeldt F.A.B."/>
            <person name="Westbye A.B."/>
            <person name="Yadav S."/>
            <person name="Hopmans E.C."/>
            <person name="Dutilh B.E."/>
            <person name="Sinninghe Damste J.S."/>
        </authorList>
    </citation>
    <scope>NUCLEOTIDE SEQUENCE [LARGE SCALE GENOMIC DNA]</scope>
    <source>
        <strain evidence="2">NIOZ-UU27</strain>
    </source>
</reference>
<name>A0A8J6N3D4_9DELT</name>
<feature type="transmembrane region" description="Helical" evidence="1">
    <location>
        <begin position="197"/>
        <end position="217"/>
    </location>
</feature>
<keyword evidence="1" id="KW-0812">Transmembrane</keyword>
<feature type="transmembrane region" description="Helical" evidence="1">
    <location>
        <begin position="53"/>
        <end position="70"/>
    </location>
</feature>
<feature type="transmembrane region" description="Helical" evidence="1">
    <location>
        <begin position="18"/>
        <end position="41"/>
    </location>
</feature>
<keyword evidence="1" id="KW-0472">Membrane</keyword>
<dbReference type="AlphaFoldDB" id="A0A8J6N3D4"/>
<dbReference type="Proteomes" id="UP000650524">
    <property type="component" value="Unassembled WGS sequence"/>
</dbReference>
<feature type="transmembrane region" description="Helical" evidence="1">
    <location>
        <begin position="154"/>
        <end position="177"/>
    </location>
</feature>
<dbReference type="EMBL" id="JACNJD010000375">
    <property type="protein sequence ID" value="MBC8179326.1"/>
    <property type="molecule type" value="Genomic_DNA"/>
</dbReference>
<comment type="caution">
    <text evidence="2">The sequence shown here is derived from an EMBL/GenBank/DDBJ whole genome shotgun (WGS) entry which is preliminary data.</text>
</comment>
<evidence type="ECO:0000313" key="3">
    <source>
        <dbReference type="Proteomes" id="UP000650524"/>
    </source>
</evidence>
<keyword evidence="1" id="KW-1133">Transmembrane helix</keyword>
<evidence type="ECO:0000313" key="2">
    <source>
        <dbReference type="EMBL" id="MBC8179326.1"/>
    </source>
</evidence>
<feature type="transmembrane region" description="Helical" evidence="1">
    <location>
        <begin position="279"/>
        <end position="299"/>
    </location>
</feature>